<keyword evidence="3" id="KW-1003">Cell membrane</keyword>
<comment type="caution">
    <text evidence="7">The sequence shown here is derived from an EMBL/GenBank/DDBJ whole genome shotgun (WGS) entry which is preliminary data.</text>
</comment>
<evidence type="ECO:0000256" key="5">
    <source>
        <dbReference type="SAM" id="SignalP"/>
    </source>
</evidence>
<comment type="similarity">
    <text evidence="3 4">Belongs to the RlpA family.</text>
</comment>
<feature type="chain" id="PRO_5027195980" description="Endolytic peptidoglycan transglycosylase RlpA" evidence="5">
    <location>
        <begin position="29"/>
        <end position="133"/>
    </location>
</feature>
<gene>
    <name evidence="3" type="primary">rlpA</name>
    <name evidence="7" type="ORF">FNJ47_38460</name>
</gene>
<dbReference type="InterPro" id="IPR009009">
    <property type="entry name" value="RlpA-like_DPBB"/>
</dbReference>
<dbReference type="EMBL" id="VKHP01000247">
    <property type="protein sequence ID" value="NEV01502.1"/>
    <property type="molecule type" value="Genomic_DNA"/>
</dbReference>
<feature type="signal peptide" evidence="5">
    <location>
        <begin position="1"/>
        <end position="28"/>
    </location>
</feature>
<dbReference type="EC" id="4.2.2.-" evidence="3"/>
<dbReference type="GO" id="GO:0000270">
    <property type="term" value="P:peptidoglycan metabolic process"/>
    <property type="evidence" value="ECO:0007669"/>
    <property type="project" value="UniProtKB-UniRule"/>
</dbReference>
<protein>
    <recommendedName>
        <fullName evidence="3">Endolytic peptidoglycan transglycosylase RlpA</fullName>
        <ecNumber evidence="3">4.2.2.-</ecNumber>
    </recommendedName>
</protein>
<evidence type="ECO:0000259" key="6">
    <source>
        <dbReference type="Pfam" id="PF03330"/>
    </source>
</evidence>
<comment type="subcellular location">
    <subcellularLocation>
        <location evidence="3">Cell membrane</location>
        <topology evidence="3">Lipid-anchor</topology>
    </subcellularLocation>
</comment>
<dbReference type="InterPro" id="IPR012997">
    <property type="entry name" value="RplA"/>
</dbReference>
<dbReference type="InterPro" id="IPR036908">
    <property type="entry name" value="RlpA-like_sf"/>
</dbReference>
<feature type="domain" description="RlpA-like protein double-psi beta-barrel" evidence="6">
    <location>
        <begin position="50"/>
        <end position="126"/>
    </location>
</feature>
<proteinExistence type="inferred from homology"/>
<dbReference type="CDD" id="cd22268">
    <property type="entry name" value="DPBB_RlpA-like"/>
    <property type="match status" value="1"/>
</dbReference>
<dbReference type="AlphaFoldDB" id="A0A6P1BVC9"/>
<evidence type="ECO:0000256" key="2">
    <source>
        <dbReference type="ARBA" id="ARBA00023316"/>
    </source>
</evidence>
<dbReference type="Pfam" id="PF03330">
    <property type="entry name" value="DPBB_1"/>
    <property type="match status" value="1"/>
</dbReference>
<dbReference type="Gene3D" id="2.40.40.10">
    <property type="entry name" value="RlpA-like domain"/>
    <property type="match status" value="1"/>
</dbReference>
<dbReference type="PROSITE" id="PS51257">
    <property type="entry name" value="PROKAR_LIPOPROTEIN"/>
    <property type="match status" value="1"/>
</dbReference>
<evidence type="ECO:0000256" key="3">
    <source>
        <dbReference type="HAMAP-Rule" id="MF_02071"/>
    </source>
</evidence>
<dbReference type="NCBIfam" id="TIGR00413">
    <property type="entry name" value="rlpA"/>
    <property type="match status" value="1"/>
</dbReference>
<sequence length="133" mass="14389">MSHRQSIGFPCTVGVVSCLIALSAPAHGRGFDWFFAHTRKPQSPCSGQHVVASFYSSGRRTANGDIFDASGLTAAHRTMPFGSRVTLVNPENGNSVTVVINDRGPFTRGVTIDLTRGAARALNMHRTQWVCMQ</sequence>
<dbReference type="InterPro" id="IPR034718">
    <property type="entry name" value="RlpA"/>
</dbReference>
<keyword evidence="2 3" id="KW-0961">Cell wall biogenesis/degradation</keyword>
<name>A0A6P1BVC9_9BRAD</name>
<dbReference type="SUPFAM" id="SSF50685">
    <property type="entry name" value="Barwin-like endoglucanases"/>
    <property type="match status" value="1"/>
</dbReference>
<dbReference type="Proteomes" id="UP000468531">
    <property type="component" value="Unassembled WGS sequence"/>
</dbReference>
<keyword evidence="3" id="KW-0449">Lipoprotein</keyword>
<accession>A0A6P1BVC9</accession>
<evidence type="ECO:0000256" key="4">
    <source>
        <dbReference type="RuleBase" id="RU003495"/>
    </source>
</evidence>
<dbReference type="GO" id="GO:0008932">
    <property type="term" value="F:lytic endotransglycosylase activity"/>
    <property type="evidence" value="ECO:0007669"/>
    <property type="project" value="UniProtKB-UniRule"/>
</dbReference>
<keyword evidence="8" id="KW-1185">Reference proteome</keyword>
<keyword evidence="3" id="KW-0564">Palmitate</keyword>
<reference evidence="7 8" key="1">
    <citation type="journal article" date="2020" name="Arch. Microbiol.">
        <title>Bradyrhizobium uaiense sp. nov., a new highly efficient cowpea symbiont.</title>
        <authorList>
            <person name="Cabral Michel D."/>
            <person name="Azarias Guimaraes A."/>
            <person name="Martins da Costa E."/>
            <person name="Soares de Carvalho T."/>
            <person name="Balsanelli E."/>
            <person name="Willems A."/>
            <person name="Maltempi de Souza E."/>
            <person name="de Souza Moreira F.M."/>
        </authorList>
    </citation>
    <scope>NUCLEOTIDE SEQUENCE [LARGE SCALE GENOMIC DNA]</scope>
    <source>
        <strain evidence="7 8">UFLA 03-164</strain>
    </source>
</reference>
<dbReference type="PANTHER" id="PTHR34183:SF8">
    <property type="entry name" value="ENDOLYTIC PEPTIDOGLYCAN TRANSGLYCOSYLASE RLPA-RELATED"/>
    <property type="match status" value="1"/>
</dbReference>
<evidence type="ECO:0000313" key="8">
    <source>
        <dbReference type="Proteomes" id="UP000468531"/>
    </source>
</evidence>
<evidence type="ECO:0000313" key="7">
    <source>
        <dbReference type="EMBL" id="NEV01502.1"/>
    </source>
</evidence>
<dbReference type="RefSeq" id="WP_163160990.1">
    <property type="nucleotide sequence ID" value="NZ_VKHP01000247.1"/>
</dbReference>
<dbReference type="PANTHER" id="PTHR34183">
    <property type="entry name" value="ENDOLYTIC PEPTIDOGLYCAN TRANSGLYCOSYLASE RLPA"/>
    <property type="match status" value="1"/>
</dbReference>
<keyword evidence="3" id="KW-0472">Membrane</keyword>
<organism evidence="7 8">
    <name type="scientific">Bradyrhizobium uaiense</name>
    <dbReference type="NCBI Taxonomy" id="2594946"/>
    <lineage>
        <taxon>Bacteria</taxon>
        <taxon>Pseudomonadati</taxon>
        <taxon>Pseudomonadota</taxon>
        <taxon>Alphaproteobacteria</taxon>
        <taxon>Hyphomicrobiales</taxon>
        <taxon>Nitrobacteraceae</taxon>
        <taxon>Bradyrhizobium</taxon>
    </lineage>
</organism>
<comment type="function">
    <text evidence="3">Lytic transglycosylase with a strong preference for naked glycan strands that lack stem peptides.</text>
</comment>
<keyword evidence="5" id="KW-0732">Signal</keyword>
<keyword evidence="1 3" id="KW-0456">Lyase</keyword>
<dbReference type="HAMAP" id="MF_02071">
    <property type="entry name" value="RlpA"/>
    <property type="match status" value="1"/>
</dbReference>
<dbReference type="GO" id="GO:0071555">
    <property type="term" value="P:cell wall organization"/>
    <property type="evidence" value="ECO:0007669"/>
    <property type="project" value="UniProtKB-KW"/>
</dbReference>
<dbReference type="GO" id="GO:0005886">
    <property type="term" value="C:plasma membrane"/>
    <property type="evidence" value="ECO:0007669"/>
    <property type="project" value="UniProtKB-SubCell"/>
</dbReference>
<evidence type="ECO:0000256" key="1">
    <source>
        <dbReference type="ARBA" id="ARBA00023239"/>
    </source>
</evidence>